<keyword evidence="5" id="KW-0949">S-adenosyl-L-methionine</keyword>
<dbReference type="InterPro" id="IPR029063">
    <property type="entry name" value="SAM-dependent_MTases_sf"/>
</dbReference>
<dbReference type="Proteomes" id="UP001058098">
    <property type="component" value="Chromosome"/>
</dbReference>
<feature type="region of interest" description="Disordered" evidence="6">
    <location>
        <begin position="222"/>
        <end position="289"/>
    </location>
</feature>
<evidence type="ECO:0000256" key="2">
    <source>
        <dbReference type="ARBA" id="ARBA00022679"/>
    </source>
</evidence>
<organism evidence="7 8">
    <name type="scientific">Mesorhizobium onobrychidis</name>
    <dbReference type="NCBI Taxonomy" id="2775404"/>
    <lineage>
        <taxon>Bacteria</taxon>
        <taxon>Pseudomonadati</taxon>
        <taxon>Pseudomonadota</taxon>
        <taxon>Alphaproteobacteria</taxon>
        <taxon>Hyphomicrobiales</taxon>
        <taxon>Phyllobacteriaceae</taxon>
        <taxon>Mesorhizobium</taxon>
    </lineage>
</organism>
<name>A0ABY5QVJ4_9HYPH</name>
<evidence type="ECO:0000313" key="7">
    <source>
        <dbReference type="EMBL" id="UVC14726.1"/>
    </source>
</evidence>
<dbReference type="EMBL" id="CP062229">
    <property type="protein sequence ID" value="UVC14726.1"/>
    <property type="molecule type" value="Genomic_DNA"/>
</dbReference>
<evidence type="ECO:0000256" key="4">
    <source>
        <dbReference type="ARBA" id="ARBA00047422"/>
    </source>
</evidence>
<comment type="catalytic activity">
    <reaction evidence="4">
        <text>a 2'-deoxycytidine in DNA + S-adenosyl-L-methionine = a 5-methyl-2'-deoxycytidine in DNA + S-adenosyl-L-homocysteine + H(+)</text>
        <dbReference type="Rhea" id="RHEA:13681"/>
        <dbReference type="Rhea" id="RHEA-COMP:11369"/>
        <dbReference type="Rhea" id="RHEA-COMP:11370"/>
        <dbReference type="ChEBI" id="CHEBI:15378"/>
        <dbReference type="ChEBI" id="CHEBI:57856"/>
        <dbReference type="ChEBI" id="CHEBI:59789"/>
        <dbReference type="ChEBI" id="CHEBI:85452"/>
        <dbReference type="ChEBI" id="CHEBI:85454"/>
        <dbReference type="EC" id="2.1.1.37"/>
    </reaction>
</comment>
<dbReference type="GO" id="GO:0032259">
    <property type="term" value="P:methylation"/>
    <property type="evidence" value="ECO:0007669"/>
    <property type="project" value="UniProtKB-KW"/>
</dbReference>
<evidence type="ECO:0000256" key="3">
    <source>
        <dbReference type="ARBA" id="ARBA00022747"/>
    </source>
</evidence>
<keyword evidence="8" id="KW-1185">Reference proteome</keyword>
<dbReference type="SUPFAM" id="SSF53335">
    <property type="entry name" value="S-adenosyl-L-methionine-dependent methyltransferases"/>
    <property type="match status" value="1"/>
</dbReference>
<evidence type="ECO:0000313" key="8">
    <source>
        <dbReference type="Proteomes" id="UP001058098"/>
    </source>
</evidence>
<protein>
    <submittedName>
        <fullName evidence="7">DNA cytosine methyltransferase</fullName>
    </submittedName>
</protein>
<feature type="compositionally biased region" description="Basic and acidic residues" evidence="6">
    <location>
        <begin position="250"/>
        <end position="262"/>
    </location>
</feature>
<dbReference type="Pfam" id="PF00145">
    <property type="entry name" value="DNA_methylase"/>
    <property type="match status" value="1"/>
</dbReference>
<evidence type="ECO:0000256" key="6">
    <source>
        <dbReference type="SAM" id="MobiDB-lite"/>
    </source>
</evidence>
<feature type="active site" evidence="5">
    <location>
        <position position="89"/>
    </location>
</feature>
<proteinExistence type="inferred from homology"/>
<reference evidence="7" key="1">
    <citation type="submission" date="2020-09" db="EMBL/GenBank/DDBJ databases">
        <title>Rhizobia associated with sainfoin plants.</title>
        <authorList>
            <person name="Asharfi S."/>
            <person name="Kuzmanovic N."/>
            <person name="Bunk B."/>
            <person name="Sproeer C."/>
            <person name="Becker M."/>
            <person name="Thuenen T."/>
        </authorList>
    </citation>
    <scope>NUCLEOTIDE SEQUENCE</scope>
    <source>
        <strain evidence="7">OM4</strain>
    </source>
</reference>
<dbReference type="GO" id="GO:0008168">
    <property type="term" value="F:methyltransferase activity"/>
    <property type="evidence" value="ECO:0007669"/>
    <property type="project" value="UniProtKB-KW"/>
</dbReference>
<dbReference type="PROSITE" id="PS51679">
    <property type="entry name" value="SAM_MT_C5"/>
    <property type="match status" value="1"/>
</dbReference>
<keyword evidence="1 5" id="KW-0489">Methyltransferase</keyword>
<gene>
    <name evidence="7" type="ORF">IHQ72_29605</name>
</gene>
<evidence type="ECO:0000256" key="5">
    <source>
        <dbReference type="PROSITE-ProRule" id="PRU01016"/>
    </source>
</evidence>
<keyword evidence="2 5" id="KW-0808">Transferase</keyword>
<evidence type="ECO:0000256" key="1">
    <source>
        <dbReference type="ARBA" id="ARBA00022603"/>
    </source>
</evidence>
<comment type="similarity">
    <text evidence="5">Belongs to the class I-like SAM-binding methyltransferase superfamily. C5-methyltransferase family.</text>
</comment>
<accession>A0ABY5QVJ4</accession>
<dbReference type="PRINTS" id="PR00105">
    <property type="entry name" value="C5METTRFRASE"/>
</dbReference>
<dbReference type="InterPro" id="IPR001525">
    <property type="entry name" value="C5_MeTfrase"/>
</dbReference>
<keyword evidence="3" id="KW-0680">Restriction system</keyword>
<sequence>MNHVALRPERLDILSICTGGGGLDLGVGLAIPGARSVVLVEREAFACAQLVSAMEAGLLHQAPIWSDARTFDGRRWRGCVDGLIGGIPCQAHSLAGKKRGSLDERDLWSPARRIIVQARPWFVLIENVGGMLSPGDDDIAGAERVWRDLRKLGFSVEGGLFTAAEVGASHERERIFILAVADSRGERAAAGLPAPAGRHGIRPEPAIAYNGGDALVDAARDGRREGRAEPKLSQPHGSAAAFPGSSMDDTTSHRGREGRPVAERQQAADETDVDAHGAGAGYLFPPGPSDSENWQAALERAPELEPAFRRVADGLASRLDVARVDRLRMLGNGVVPLQAAYAVRTLATRLAGRGSAGATRLVRMMEDQA</sequence>
<dbReference type="Gene3D" id="3.40.50.150">
    <property type="entry name" value="Vaccinia Virus protein VP39"/>
    <property type="match status" value="1"/>
</dbReference>